<feature type="domain" description="Gfo/Idh/MocA-like oxidoreductase N-terminal" evidence="1">
    <location>
        <begin position="29"/>
        <end position="148"/>
    </location>
</feature>
<dbReference type="HOGENOM" id="CLU_023194_24_1_0"/>
<dbReference type="Proteomes" id="UP000006844">
    <property type="component" value="Chromosome"/>
</dbReference>
<feature type="domain" description="GFO/IDH/MocA-like oxidoreductase" evidence="2">
    <location>
        <begin position="160"/>
        <end position="291"/>
    </location>
</feature>
<dbReference type="OrthoDB" id="9815825at2"/>
<dbReference type="Gene3D" id="3.40.50.720">
    <property type="entry name" value="NAD(P)-binding Rossmann-like Domain"/>
    <property type="match status" value="1"/>
</dbReference>
<accession>E8V7U2</accession>
<dbReference type="PANTHER" id="PTHR43818:SF12">
    <property type="entry name" value="NADH-DEPENDENT DEHYDROGENASE-RELATED"/>
    <property type="match status" value="1"/>
</dbReference>
<dbReference type="RefSeq" id="WP_013568599.1">
    <property type="nucleotide sequence ID" value="NC_014963.1"/>
</dbReference>
<dbReference type="SUPFAM" id="SSF55347">
    <property type="entry name" value="Glyceraldehyde-3-phosphate dehydrogenase-like, C-terminal domain"/>
    <property type="match status" value="1"/>
</dbReference>
<evidence type="ECO:0000259" key="2">
    <source>
        <dbReference type="Pfam" id="PF22725"/>
    </source>
</evidence>
<dbReference type="KEGG" id="tsa:AciPR4_2062"/>
<protein>
    <submittedName>
        <fullName evidence="3">Oxidoreductase domain protein</fullName>
    </submittedName>
</protein>
<dbReference type="InterPro" id="IPR036291">
    <property type="entry name" value="NAD(P)-bd_dom_sf"/>
</dbReference>
<name>E8V7U2_TERSS</name>
<dbReference type="InterPro" id="IPR055170">
    <property type="entry name" value="GFO_IDH_MocA-like_dom"/>
</dbReference>
<dbReference type="PANTHER" id="PTHR43818">
    <property type="entry name" value="BCDNA.GH03377"/>
    <property type="match status" value="1"/>
</dbReference>
<reference evidence="3 4" key="1">
    <citation type="journal article" date="2012" name="Stand. Genomic Sci.">
        <title>Complete genome sequence of Terriglobus saanensis type strain SP1PR4(T), an Acidobacteria from tundra soil.</title>
        <authorList>
            <person name="Rawat S.R."/>
            <person name="Mannisto M.K."/>
            <person name="Starovoytov V."/>
            <person name="Goodwin L."/>
            <person name="Nolan M."/>
            <person name="Hauser L."/>
            <person name="Land M."/>
            <person name="Davenport K.W."/>
            <person name="Woyke T."/>
            <person name="Haggblom M.M."/>
        </authorList>
    </citation>
    <scope>NUCLEOTIDE SEQUENCE</scope>
    <source>
        <strain evidence="4">ATCC BAA-1853 / DSM 23119 / SP1PR4</strain>
    </source>
</reference>
<dbReference type="EMBL" id="CP002467">
    <property type="protein sequence ID" value="ADV82866.1"/>
    <property type="molecule type" value="Genomic_DNA"/>
</dbReference>
<dbReference type="STRING" id="401053.AciPR4_2062"/>
<proteinExistence type="predicted"/>
<dbReference type="InterPro" id="IPR050463">
    <property type="entry name" value="Gfo/Idh/MocA_oxidrdct_glycsds"/>
</dbReference>
<dbReference type="Pfam" id="PF01408">
    <property type="entry name" value="GFO_IDH_MocA"/>
    <property type="match status" value="1"/>
</dbReference>
<dbReference type="Pfam" id="PF22725">
    <property type="entry name" value="GFO_IDH_MocA_C3"/>
    <property type="match status" value="1"/>
</dbReference>
<dbReference type="eggNOG" id="COG0673">
    <property type="taxonomic scope" value="Bacteria"/>
</dbReference>
<gene>
    <name evidence="3" type="ordered locus">AciPR4_2062</name>
</gene>
<dbReference type="SUPFAM" id="SSF51735">
    <property type="entry name" value="NAD(P)-binding Rossmann-fold domains"/>
    <property type="match status" value="1"/>
</dbReference>
<dbReference type="Gene3D" id="3.30.360.10">
    <property type="entry name" value="Dihydrodipicolinate Reductase, domain 2"/>
    <property type="match status" value="1"/>
</dbReference>
<organism evidence="3 4">
    <name type="scientific">Terriglobus saanensis (strain ATCC BAA-1853 / DSM 23119 / SP1PR4)</name>
    <dbReference type="NCBI Taxonomy" id="401053"/>
    <lineage>
        <taxon>Bacteria</taxon>
        <taxon>Pseudomonadati</taxon>
        <taxon>Acidobacteriota</taxon>
        <taxon>Terriglobia</taxon>
        <taxon>Terriglobales</taxon>
        <taxon>Acidobacteriaceae</taxon>
        <taxon>Terriglobus</taxon>
    </lineage>
</organism>
<dbReference type="AlphaFoldDB" id="E8V7U2"/>
<sequence>MDRRTFLQSAALASVAFKSTLAADTKPVRLGVIGPGSRGQEVLRHFLHVPGVSLQAVCDVYEPRFAQVNTLAGREIPHTKDYRELLSHKDIDAVLIASPLKYHAEHVIASVKAGKAVYGEKALGFTPDDCQQILSEVLASKAIYQVGHQYRYASWIQESMRRIAKGEIGDVTHVYAYWHRNNDWRRPVPSPDPDKKLEHLINWRLYRETSGGLVTELGSHHIDMANWVFGEQPESVLGTTSICRYNDGRTVGDNVQATFKYSRGRRLVFSSITDNAKNANELWIYGTGGSVQITIEDATFFYEKKKSNAPSPANKTVVERGVETGASYSTGGEMPYRGEGEKVSITEYEDPTLSACRSFVECVRGQQKPLADAYVGYRSAIACSVAHDAVFTELKTAIPRPRA</sequence>
<keyword evidence="4" id="KW-1185">Reference proteome</keyword>
<evidence type="ECO:0000313" key="4">
    <source>
        <dbReference type="Proteomes" id="UP000006844"/>
    </source>
</evidence>
<evidence type="ECO:0000313" key="3">
    <source>
        <dbReference type="EMBL" id="ADV82866.1"/>
    </source>
</evidence>
<dbReference type="GO" id="GO:0000166">
    <property type="term" value="F:nucleotide binding"/>
    <property type="evidence" value="ECO:0007669"/>
    <property type="project" value="InterPro"/>
</dbReference>
<evidence type="ECO:0000259" key="1">
    <source>
        <dbReference type="Pfam" id="PF01408"/>
    </source>
</evidence>
<dbReference type="InterPro" id="IPR000683">
    <property type="entry name" value="Gfo/Idh/MocA-like_OxRdtase_N"/>
</dbReference>